<keyword evidence="3" id="KW-1185">Reference proteome</keyword>
<feature type="region of interest" description="Disordered" evidence="1">
    <location>
        <begin position="63"/>
        <end position="89"/>
    </location>
</feature>
<comment type="caution">
    <text evidence="2">The sequence shown here is derived from an EMBL/GenBank/DDBJ whole genome shotgun (WGS) entry which is preliminary data.</text>
</comment>
<protein>
    <submittedName>
        <fullName evidence="2">Uncharacterized protein</fullName>
    </submittedName>
</protein>
<evidence type="ECO:0000256" key="1">
    <source>
        <dbReference type="SAM" id="MobiDB-lite"/>
    </source>
</evidence>
<dbReference type="RefSeq" id="WP_125310636.1">
    <property type="nucleotide sequence ID" value="NZ_RSEC01000046.1"/>
</dbReference>
<dbReference type="OrthoDB" id="9832061at2"/>
<organism evidence="2 3">
    <name type="scientific">Amycolatopsis eburnea</name>
    <dbReference type="NCBI Taxonomy" id="2267691"/>
    <lineage>
        <taxon>Bacteria</taxon>
        <taxon>Bacillati</taxon>
        <taxon>Actinomycetota</taxon>
        <taxon>Actinomycetes</taxon>
        <taxon>Pseudonocardiales</taxon>
        <taxon>Pseudonocardiaceae</taxon>
        <taxon>Amycolatopsis</taxon>
    </lineage>
</organism>
<gene>
    <name evidence="2" type="ORF">EIY87_20705</name>
</gene>
<sequence>MANERRESFTREGIETMKWGLVRSAINREIWDRTLGKNPMCCYTGNADGGYRVSFDHDETFHDRENEPGYEPPRWMTHHHFPPVPRTRTETKHRTAWQEDYQGNRVAEFDVWADPGNAEASGVQGLYAKWAQRVDKIFTGWGEPDRIPYEKDFWEAATRLRDAIKPLGVVNVPGESYYLACRTLGLVAHDPGAQGTTPPARMWAPQINGPIDRFVIPLQGTLLNLYILGEMLAAQLEGLGNMWQSTREGVMEIGRQATRRMDFTGDGGTTQAMIKSAGWVVGAMGLIPVADAVGIGLAATGLILAGADEILGKIEDESKEVFDIPAAIDGATAEEIIQAVADTLDSGQLLDLETQVQLDESDSADVLGVAHAHIGDHTVYNAEANTYKTYFTMDLSDVRSDSHQDKPLDVDISVEFERLRDAGKTFADELGEELRAVARGVRDVYSTSATWERPELSGGRAIGLGPTGSWPQWSQVRDDLAGTVDATANQVVEVGEYLIAAANYLERKDASAKEALEKAGQELDRTFG</sequence>
<evidence type="ECO:0000313" key="3">
    <source>
        <dbReference type="Proteomes" id="UP000267081"/>
    </source>
</evidence>
<dbReference type="AlphaFoldDB" id="A0A427T8W4"/>
<dbReference type="EMBL" id="RSEC01000046">
    <property type="protein sequence ID" value="RSD17201.1"/>
    <property type="molecule type" value="Genomic_DNA"/>
</dbReference>
<proteinExistence type="predicted"/>
<dbReference type="Proteomes" id="UP000267081">
    <property type="component" value="Unassembled WGS sequence"/>
</dbReference>
<name>A0A427T8W4_9PSEU</name>
<reference evidence="2 3" key="1">
    <citation type="submission" date="2018-12" db="EMBL/GenBank/DDBJ databases">
        <title>Amycolatopsis eburnea sp. nov. actinomycete associate with arbuscular mycorrhiza fungal spore.</title>
        <authorList>
            <person name="Lumyong S."/>
            <person name="Chaiya L."/>
        </authorList>
    </citation>
    <scope>NUCLEOTIDE SEQUENCE [LARGE SCALE GENOMIC DNA]</scope>
    <source>
        <strain evidence="2 3">GLM-1</strain>
    </source>
</reference>
<evidence type="ECO:0000313" key="2">
    <source>
        <dbReference type="EMBL" id="RSD17201.1"/>
    </source>
</evidence>
<accession>A0A427T8W4</accession>